<reference evidence="2 3" key="1">
    <citation type="submission" date="2019-06" db="EMBL/GenBank/DDBJ databases">
        <title>Sequencing the genomes of 1000 actinobacteria strains.</title>
        <authorList>
            <person name="Klenk H.-P."/>
        </authorList>
    </citation>
    <scope>NUCLEOTIDE SEQUENCE [LARGE SCALE GENOMIC DNA]</scope>
    <source>
        <strain evidence="2 3">DSM 45015</strain>
    </source>
</reference>
<dbReference type="AlphaFoldDB" id="A0A543NM28"/>
<feature type="transmembrane region" description="Helical" evidence="1">
    <location>
        <begin position="54"/>
        <end position="74"/>
    </location>
</feature>
<evidence type="ECO:0000313" key="3">
    <source>
        <dbReference type="Proteomes" id="UP000317422"/>
    </source>
</evidence>
<evidence type="ECO:0000256" key="1">
    <source>
        <dbReference type="SAM" id="Phobius"/>
    </source>
</evidence>
<comment type="caution">
    <text evidence="2">The sequence shown here is derived from an EMBL/GenBank/DDBJ whole genome shotgun (WGS) entry which is preliminary data.</text>
</comment>
<dbReference type="Proteomes" id="UP000317422">
    <property type="component" value="Unassembled WGS sequence"/>
</dbReference>
<proteinExistence type="predicted"/>
<gene>
    <name evidence="2" type="ORF">FHX37_2867</name>
</gene>
<name>A0A543NM28_9ACTN</name>
<keyword evidence="1" id="KW-0812">Transmembrane</keyword>
<dbReference type="EMBL" id="VFQC01000001">
    <property type="protein sequence ID" value="TQN32880.1"/>
    <property type="molecule type" value="Genomic_DNA"/>
</dbReference>
<sequence length="79" mass="7964">MAGAVAAVLVAIVLGVVTFGIGMSQESVYAVPGLWRGGIDSADDGFFFVLQPNFLGIAGVVAVGMVTGLVVGVLRGARR</sequence>
<accession>A0A543NM28</accession>
<keyword evidence="1" id="KW-1133">Transmembrane helix</keyword>
<organism evidence="2 3">
    <name type="scientific">Haloactinospora alba</name>
    <dbReference type="NCBI Taxonomy" id="405555"/>
    <lineage>
        <taxon>Bacteria</taxon>
        <taxon>Bacillati</taxon>
        <taxon>Actinomycetota</taxon>
        <taxon>Actinomycetes</taxon>
        <taxon>Streptosporangiales</taxon>
        <taxon>Nocardiopsidaceae</taxon>
        <taxon>Haloactinospora</taxon>
    </lineage>
</organism>
<protein>
    <submittedName>
        <fullName evidence="2">Uncharacterized protein</fullName>
    </submittedName>
</protein>
<keyword evidence="3" id="KW-1185">Reference proteome</keyword>
<evidence type="ECO:0000313" key="2">
    <source>
        <dbReference type="EMBL" id="TQN32880.1"/>
    </source>
</evidence>
<keyword evidence="1" id="KW-0472">Membrane</keyword>